<evidence type="ECO:0000313" key="3">
    <source>
        <dbReference type="Proteomes" id="UP000478740"/>
    </source>
</evidence>
<keyword evidence="1" id="KW-1133">Transmembrane helix</keyword>
<name>A0A6L6IZZ7_9RHOB</name>
<proteinExistence type="predicted"/>
<dbReference type="RefSeq" id="WP_131389897.1">
    <property type="nucleotide sequence ID" value="NZ_WMIH01000023.1"/>
</dbReference>
<feature type="transmembrane region" description="Helical" evidence="1">
    <location>
        <begin position="163"/>
        <end position="185"/>
    </location>
</feature>
<dbReference type="AlphaFoldDB" id="A0A6L6IZZ7"/>
<sequence>MTTFRPLIGQALWGLARDRTVTLMAALFVILVLISAWLGWSATTTVNAIYADAAKFLAASGQPVPPNPVMETSPLALLRNLSIYVSLIGALAASVTGFRLVATDRRAGVLPLIGSRPLDTWTYAASRLVSLALAMAALVALAAAVSVMTFLILPGLVVTSADWLRLTLFFVLSWGFVMLFGLVALGATATARSEPAGVLTPVSVWLAVTFILPALTGNIHPTAAINPVSALAAAPDTAFFHVMGSLFGPLSVAESYKFLAADLLRFLPDGILSRGTVPPLPALFMAWAVALAFALRGLSRIDLTKIDFDA</sequence>
<dbReference type="EMBL" id="WMII01000022">
    <property type="protein sequence ID" value="MTH66125.1"/>
    <property type="molecule type" value="Genomic_DNA"/>
</dbReference>
<keyword evidence="1" id="KW-0472">Membrane</keyword>
<keyword evidence="1" id="KW-0812">Transmembrane</keyword>
<feature type="transmembrane region" description="Helical" evidence="1">
    <location>
        <begin position="131"/>
        <end position="157"/>
    </location>
</feature>
<feature type="transmembrane region" description="Helical" evidence="1">
    <location>
        <begin position="81"/>
        <end position="102"/>
    </location>
</feature>
<organism evidence="2 3">
    <name type="scientific">Paracoccus shanxieyensis</name>
    <dbReference type="NCBI Taxonomy" id="2675752"/>
    <lineage>
        <taxon>Bacteria</taxon>
        <taxon>Pseudomonadati</taxon>
        <taxon>Pseudomonadota</taxon>
        <taxon>Alphaproteobacteria</taxon>
        <taxon>Rhodobacterales</taxon>
        <taxon>Paracoccaceae</taxon>
        <taxon>Paracoccus</taxon>
    </lineage>
</organism>
<dbReference type="GeneID" id="39676412"/>
<accession>A0A6L6IZZ7</accession>
<reference evidence="2 3" key="1">
    <citation type="submission" date="2019-11" db="EMBL/GenBank/DDBJ databases">
        <authorList>
            <person name="Dong K."/>
        </authorList>
    </citation>
    <scope>NUCLEOTIDE SEQUENCE [LARGE SCALE GENOMIC DNA]</scope>
    <source>
        <strain evidence="2 3">DK608</strain>
    </source>
</reference>
<dbReference type="Proteomes" id="UP000478740">
    <property type="component" value="Unassembled WGS sequence"/>
</dbReference>
<gene>
    <name evidence="2" type="ORF">GL284_17820</name>
</gene>
<comment type="caution">
    <text evidence="2">The sequence shown here is derived from an EMBL/GenBank/DDBJ whole genome shotgun (WGS) entry which is preliminary data.</text>
</comment>
<feature type="transmembrane region" description="Helical" evidence="1">
    <location>
        <begin position="21"/>
        <end position="40"/>
    </location>
</feature>
<evidence type="ECO:0008006" key="4">
    <source>
        <dbReference type="Google" id="ProtNLM"/>
    </source>
</evidence>
<evidence type="ECO:0000313" key="2">
    <source>
        <dbReference type="EMBL" id="MTH66125.1"/>
    </source>
</evidence>
<evidence type="ECO:0000256" key="1">
    <source>
        <dbReference type="SAM" id="Phobius"/>
    </source>
</evidence>
<keyword evidence="3" id="KW-1185">Reference proteome</keyword>
<feature type="transmembrane region" description="Helical" evidence="1">
    <location>
        <begin position="280"/>
        <end position="298"/>
    </location>
</feature>
<feature type="transmembrane region" description="Helical" evidence="1">
    <location>
        <begin position="197"/>
        <end position="215"/>
    </location>
</feature>
<protein>
    <recommendedName>
        <fullName evidence="4">ABC transporter permease subunit</fullName>
    </recommendedName>
</protein>